<dbReference type="RefSeq" id="WP_272139652.1">
    <property type="nucleotide sequence ID" value="NZ_JAQNDM010000002.1"/>
</dbReference>
<evidence type="ECO:0000313" key="2">
    <source>
        <dbReference type="EMBL" id="MDC0710309.1"/>
    </source>
</evidence>
<feature type="domain" description="Signal transduction histidine kinase internal region" evidence="1">
    <location>
        <begin position="1"/>
        <end position="28"/>
    </location>
</feature>
<keyword evidence="3" id="KW-1185">Reference proteome</keyword>
<protein>
    <submittedName>
        <fullName evidence="2">Histidine kinase</fullName>
    </submittedName>
</protein>
<evidence type="ECO:0000313" key="3">
    <source>
        <dbReference type="Proteomes" id="UP001221838"/>
    </source>
</evidence>
<dbReference type="EMBL" id="JAQNDM010000002">
    <property type="protein sequence ID" value="MDC0710309.1"/>
    <property type="molecule type" value="Genomic_DNA"/>
</dbReference>
<dbReference type="Proteomes" id="UP001221838">
    <property type="component" value="Unassembled WGS sequence"/>
</dbReference>
<reference evidence="2 3" key="1">
    <citation type="submission" date="2022-11" db="EMBL/GenBank/DDBJ databases">
        <title>Minimal conservation of predation-associated metabolite biosynthetic gene clusters underscores biosynthetic potential of Myxococcota including descriptions for ten novel species: Archangium lansinium sp. nov., Myxococcus landrumus sp. nov., Nannocystis bai.</title>
        <authorList>
            <person name="Ahearne A."/>
            <person name="Stevens C."/>
            <person name="Dowd S."/>
        </authorList>
    </citation>
    <scope>NUCLEOTIDE SEQUENCE [LARGE SCALE GENOMIC DNA]</scope>
    <source>
        <strain evidence="2 3">NCWAL01</strain>
    </source>
</reference>
<dbReference type="Pfam" id="PF06580">
    <property type="entry name" value="His_kinase"/>
    <property type="match status" value="1"/>
</dbReference>
<keyword evidence="2" id="KW-0808">Transferase</keyword>
<keyword evidence="2" id="KW-0418">Kinase</keyword>
<gene>
    <name evidence="2" type="ORF">POL68_17670</name>
</gene>
<dbReference type="InterPro" id="IPR010559">
    <property type="entry name" value="Sig_transdc_His_kin_internal"/>
</dbReference>
<organism evidence="2 3">
    <name type="scientific">Stigmatella ashevillensis</name>
    <dbReference type="NCBI Taxonomy" id="2995309"/>
    <lineage>
        <taxon>Bacteria</taxon>
        <taxon>Pseudomonadati</taxon>
        <taxon>Myxococcota</taxon>
        <taxon>Myxococcia</taxon>
        <taxon>Myxococcales</taxon>
        <taxon>Cystobacterineae</taxon>
        <taxon>Archangiaceae</taxon>
        <taxon>Stigmatella</taxon>
    </lineage>
</organism>
<comment type="caution">
    <text evidence="2">The sequence shown here is derived from an EMBL/GenBank/DDBJ whole genome shotgun (WGS) entry which is preliminary data.</text>
</comment>
<evidence type="ECO:0000259" key="1">
    <source>
        <dbReference type="Pfam" id="PF06580"/>
    </source>
</evidence>
<proteinExistence type="predicted"/>
<name>A0ABT5D9G7_9BACT</name>
<dbReference type="GO" id="GO:0016301">
    <property type="term" value="F:kinase activity"/>
    <property type="evidence" value="ECO:0007669"/>
    <property type="project" value="UniProtKB-KW"/>
</dbReference>
<sequence length="49" mass="5570">MRSQLKPHFLLNTLNTIAGFAKQDPRRTMIPAYRRANRAVSALVVERGC</sequence>
<accession>A0ABT5D9G7</accession>